<sequence length="235" mass="26559">RIRRELRICANLKHANILPVYGYTNDFGPFIALVSPWAENGNLSDYLELEGAGLTLVRRFRLLRDIIAGLQYLHANSVIHGDFTGTNVLIHGDGTACVADFGLSLMYSEVITASQASWTSTLKGNMRWMAPELLVEREDGSQARPSEQSDMYSFGGIMLQVLTNKVPYYHLSNDAAIILCIAKSQTPSRSRYVELPERYWQFIEQCWSTHPWDRPSTEGADTEIRNEFYSLSRSG</sequence>
<protein>
    <submittedName>
        <fullName evidence="2">Kinase-like protein</fullName>
    </submittedName>
</protein>
<feature type="domain" description="Protein kinase" evidence="1">
    <location>
        <begin position="1"/>
        <end position="229"/>
    </location>
</feature>
<keyword evidence="2" id="KW-0418">Kinase</keyword>
<dbReference type="PROSITE" id="PS50011">
    <property type="entry name" value="PROTEIN_KINASE_DOM"/>
    <property type="match status" value="1"/>
</dbReference>
<dbReference type="GO" id="GO:0004674">
    <property type="term" value="F:protein serine/threonine kinase activity"/>
    <property type="evidence" value="ECO:0007669"/>
    <property type="project" value="TreeGrafter"/>
</dbReference>
<dbReference type="PROSITE" id="PS00109">
    <property type="entry name" value="PROTEIN_KINASE_TYR"/>
    <property type="match status" value="1"/>
</dbReference>
<dbReference type="InterPro" id="IPR001245">
    <property type="entry name" value="Ser-Thr/Tyr_kinase_cat_dom"/>
</dbReference>
<organism evidence="2 3">
    <name type="scientific">Suillus placidus</name>
    <dbReference type="NCBI Taxonomy" id="48579"/>
    <lineage>
        <taxon>Eukaryota</taxon>
        <taxon>Fungi</taxon>
        <taxon>Dikarya</taxon>
        <taxon>Basidiomycota</taxon>
        <taxon>Agaricomycotina</taxon>
        <taxon>Agaricomycetes</taxon>
        <taxon>Agaricomycetidae</taxon>
        <taxon>Boletales</taxon>
        <taxon>Suillineae</taxon>
        <taxon>Suillaceae</taxon>
        <taxon>Suillus</taxon>
    </lineage>
</organism>
<dbReference type="EMBL" id="JABBWD010000002">
    <property type="protein sequence ID" value="KAG1782856.1"/>
    <property type="molecule type" value="Genomic_DNA"/>
</dbReference>
<accession>A0A9P7A5X6</accession>
<evidence type="ECO:0000313" key="3">
    <source>
        <dbReference type="Proteomes" id="UP000714275"/>
    </source>
</evidence>
<keyword evidence="3" id="KW-1185">Reference proteome</keyword>
<dbReference type="GO" id="GO:0005524">
    <property type="term" value="F:ATP binding"/>
    <property type="evidence" value="ECO:0007669"/>
    <property type="project" value="InterPro"/>
</dbReference>
<evidence type="ECO:0000259" key="1">
    <source>
        <dbReference type="PROSITE" id="PS50011"/>
    </source>
</evidence>
<evidence type="ECO:0000313" key="2">
    <source>
        <dbReference type="EMBL" id="KAG1782856.1"/>
    </source>
</evidence>
<feature type="non-terminal residue" evidence="2">
    <location>
        <position position="1"/>
    </location>
</feature>
<dbReference type="InterPro" id="IPR011009">
    <property type="entry name" value="Kinase-like_dom_sf"/>
</dbReference>
<proteinExistence type="predicted"/>
<dbReference type="InterPro" id="IPR008266">
    <property type="entry name" value="Tyr_kinase_AS"/>
</dbReference>
<dbReference type="AlphaFoldDB" id="A0A9P7A5X6"/>
<dbReference type="PANTHER" id="PTHR44329">
    <property type="entry name" value="SERINE/THREONINE-PROTEIN KINASE TNNI3K-RELATED"/>
    <property type="match status" value="1"/>
</dbReference>
<dbReference type="Pfam" id="PF07714">
    <property type="entry name" value="PK_Tyr_Ser-Thr"/>
    <property type="match status" value="1"/>
</dbReference>
<dbReference type="PIRSF" id="PIRSF000654">
    <property type="entry name" value="Integrin-linked_kinase"/>
    <property type="match status" value="1"/>
</dbReference>
<dbReference type="OrthoDB" id="4062651at2759"/>
<name>A0A9P7A5X6_9AGAM</name>
<dbReference type="Proteomes" id="UP000714275">
    <property type="component" value="Unassembled WGS sequence"/>
</dbReference>
<dbReference type="InterPro" id="IPR000719">
    <property type="entry name" value="Prot_kinase_dom"/>
</dbReference>
<dbReference type="InterPro" id="IPR051681">
    <property type="entry name" value="Ser/Thr_Kinases-Pseudokinases"/>
</dbReference>
<dbReference type="Gene3D" id="1.10.510.10">
    <property type="entry name" value="Transferase(Phosphotransferase) domain 1"/>
    <property type="match status" value="1"/>
</dbReference>
<gene>
    <name evidence="2" type="ORF">EV702DRAFT_958984</name>
</gene>
<dbReference type="SUPFAM" id="SSF56112">
    <property type="entry name" value="Protein kinase-like (PK-like)"/>
    <property type="match status" value="1"/>
</dbReference>
<keyword evidence="2" id="KW-0808">Transferase</keyword>
<reference evidence="2" key="1">
    <citation type="journal article" date="2020" name="New Phytol.">
        <title>Comparative genomics reveals dynamic genome evolution in host specialist ectomycorrhizal fungi.</title>
        <authorList>
            <person name="Lofgren L.A."/>
            <person name="Nguyen N.H."/>
            <person name="Vilgalys R."/>
            <person name="Ruytinx J."/>
            <person name="Liao H.L."/>
            <person name="Branco S."/>
            <person name="Kuo A."/>
            <person name="LaButti K."/>
            <person name="Lipzen A."/>
            <person name="Andreopoulos W."/>
            <person name="Pangilinan J."/>
            <person name="Riley R."/>
            <person name="Hundley H."/>
            <person name="Na H."/>
            <person name="Barry K."/>
            <person name="Grigoriev I.V."/>
            <person name="Stajich J.E."/>
            <person name="Kennedy P.G."/>
        </authorList>
    </citation>
    <scope>NUCLEOTIDE SEQUENCE</scope>
    <source>
        <strain evidence="2">DOB743</strain>
    </source>
</reference>
<comment type="caution">
    <text evidence="2">The sequence shown here is derived from an EMBL/GenBank/DDBJ whole genome shotgun (WGS) entry which is preliminary data.</text>
</comment>